<dbReference type="HAMAP" id="MF_01341">
    <property type="entry name" value="Ribosomal_uL15"/>
    <property type="match status" value="1"/>
</dbReference>
<organism evidence="7 8">
    <name type="scientific">Gregarina niphandrodes</name>
    <name type="common">Septate eugregarine</name>
    <dbReference type="NCBI Taxonomy" id="110365"/>
    <lineage>
        <taxon>Eukaryota</taxon>
        <taxon>Sar</taxon>
        <taxon>Alveolata</taxon>
        <taxon>Apicomplexa</taxon>
        <taxon>Conoidasida</taxon>
        <taxon>Gregarinasina</taxon>
        <taxon>Eugregarinorida</taxon>
        <taxon>Gregarinidae</taxon>
        <taxon>Gregarina</taxon>
    </lineage>
</organism>
<dbReference type="GO" id="GO:0003735">
    <property type="term" value="F:structural constituent of ribosome"/>
    <property type="evidence" value="ECO:0007669"/>
    <property type="project" value="InterPro"/>
</dbReference>
<dbReference type="GeneID" id="22915294"/>
<evidence type="ECO:0000256" key="1">
    <source>
        <dbReference type="ARBA" id="ARBA00007320"/>
    </source>
</evidence>
<evidence type="ECO:0000256" key="4">
    <source>
        <dbReference type="RuleBase" id="RU003888"/>
    </source>
</evidence>
<feature type="domain" description="Large ribosomal subunit protein uL15/eL18" evidence="6">
    <location>
        <begin position="86"/>
        <end position="157"/>
    </location>
</feature>
<dbReference type="SUPFAM" id="SSF52080">
    <property type="entry name" value="Ribosomal proteins L15p and L18e"/>
    <property type="match status" value="1"/>
</dbReference>
<feature type="region of interest" description="Disordered" evidence="5">
    <location>
        <begin position="31"/>
        <end position="53"/>
    </location>
</feature>
<proteinExistence type="inferred from homology"/>
<dbReference type="OrthoDB" id="61900at2759"/>
<dbReference type="RefSeq" id="XP_011132801.1">
    <property type="nucleotide sequence ID" value="XM_011134499.1"/>
</dbReference>
<keyword evidence="2 4" id="KW-0689">Ribosomal protein</keyword>
<comment type="caution">
    <text evidence="7">The sequence shown here is derived from an EMBL/GenBank/DDBJ whole genome shotgun (WGS) entry which is preliminary data.</text>
</comment>
<evidence type="ECO:0000256" key="2">
    <source>
        <dbReference type="ARBA" id="ARBA00022980"/>
    </source>
</evidence>
<dbReference type="PANTHER" id="PTHR11721:SF3">
    <property type="entry name" value="LARGE RIBOSOMAL SUBUNIT PROTEIN UL15"/>
    <property type="match status" value="1"/>
</dbReference>
<evidence type="ECO:0000256" key="5">
    <source>
        <dbReference type="SAM" id="MobiDB-lite"/>
    </source>
</evidence>
<dbReference type="InterPro" id="IPR036227">
    <property type="entry name" value="Ribosomal_uL15/eL18_sf"/>
</dbReference>
<evidence type="ECO:0000256" key="3">
    <source>
        <dbReference type="ARBA" id="ARBA00023274"/>
    </source>
</evidence>
<dbReference type="eggNOG" id="KOG1742">
    <property type="taxonomic scope" value="Eukaryota"/>
</dbReference>
<keyword evidence="3 4" id="KW-0687">Ribonucleoprotein</keyword>
<dbReference type="VEuPathDB" id="CryptoDB:GNI_152100"/>
<dbReference type="Proteomes" id="UP000019763">
    <property type="component" value="Unassembled WGS sequence"/>
</dbReference>
<dbReference type="InterPro" id="IPR030878">
    <property type="entry name" value="Ribosomal_uL15"/>
</dbReference>
<dbReference type="InterPro" id="IPR021131">
    <property type="entry name" value="Ribosomal_uL15/eL18"/>
</dbReference>
<reference evidence="7" key="1">
    <citation type="submission" date="2013-12" db="EMBL/GenBank/DDBJ databases">
        <authorList>
            <person name="Omoto C.K."/>
            <person name="Sibley D."/>
            <person name="Venepally P."/>
            <person name="Hadjithomas M."/>
            <person name="Karamycheva S."/>
            <person name="Brunk B."/>
            <person name="Roos D."/>
            <person name="Caler E."/>
            <person name="Lorenzi H."/>
        </authorList>
    </citation>
    <scope>NUCLEOTIDE SEQUENCE</scope>
</reference>
<dbReference type="GO" id="GO:0022625">
    <property type="term" value="C:cytosolic large ribosomal subunit"/>
    <property type="evidence" value="ECO:0007669"/>
    <property type="project" value="TreeGrafter"/>
</dbReference>
<gene>
    <name evidence="7" type="ORF">GNI_152100</name>
</gene>
<dbReference type="AlphaFoldDB" id="A0A023AZV4"/>
<dbReference type="Pfam" id="PF00828">
    <property type="entry name" value="Ribosomal_L27A"/>
    <property type="match status" value="1"/>
</dbReference>
<name>A0A023AZV4_GRENI</name>
<dbReference type="InterPro" id="IPR001196">
    <property type="entry name" value="Ribosomal_uL15_CS"/>
</dbReference>
<accession>A0A023AZV4</accession>
<evidence type="ECO:0000259" key="6">
    <source>
        <dbReference type="Pfam" id="PF00828"/>
    </source>
</evidence>
<dbReference type="PANTHER" id="PTHR11721">
    <property type="entry name" value="60S RIBOSOMAL PROTEIN L27A"/>
    <property type="match status" value="1"/>
</dbReference>
<evidence type="ECO:0000313" key="7">
    <source>
        <dbReference type="EMBL" id="EZG44117.1"/>
    </source>
</evidence>
<dbReference type="Gene3D" id="3.100.10.10">
    <property type="match status" value="1"/>
</dbReference>
<dbReference type="GO" id="GO:0006412">
    <property type="term" value="P:translation"/>
    <property type="evidence" value="ECO:0007669"/>
    <property type="project" value="InterPro"/>
</dbReference>
<dbReference type="OMA" id="WGRVGQH"/>
<sequence length="169" mass="18927">MGAAFVHYTSPCVVHQSWFKQSRKLRGHVSGGYGRVGKHRKHPGGRGNAGAEHHHRINIQRYHPGYIGKHGMRQFHRVATHHFCKTLNVVELWGLMTEEEQKRFQASGETPVLDVTRAGYRKVLGNGPALTRAFVVRAREFSKLAKEKIEAAGGKCIVIGQDAEACKQH</sequence>
<dbReference type="PROSITE" id="PS00475">
    <property type="entry name" value="RIBOSOMAL_L15"/>
    <property type="match status" value="1"/>
</dbReference>
<comment type="similarity">
    <text evidence="1 4">Belongs to the universal ribosomal protein uL15 family.</text>
</comment>
<dbReference type="EMBL" id="AFNH02001133">
    <property type="protein sequence ID" value="EZG44117.1"/>
    <property type="molecule type" value="Genomic_DNA"/>
</dbReference>
<protein>
    <submittedName>
        <fullName evidence="7">60S ribosomal protein L27a</fullName>
    </submittedName>
</protein>
<keyword evidence="8" id="KW-1185">Reference proteome</keyword>
<evidence type="ECO:0000313" key="8">
    <source>
        <dbReference type="Proteomes" id="UP000019763"/>
    </source>
</evidence>